<reference evidence="2 3" key="1">
    <citation type="submission" date="2020-07" db="EMBL/GenBank/DDBJ databases">
        <title>Genomic Encyclopedia of Archaeal and Bacterial Type Strains, Phase II (KMG-II): from individual species to whole genera.</title>
        <authorList>
            <person name="Goeker M."/>
        </authorList>
    </citation>
    <scope>NUCLEOTIDE SEQUENCE [LARGE SCALE GENOMIC DNA]</scope>
    <source>
        <strain evidence="2 3">DSM 21226</strain>
    </source>
</reference>
<proteinExistence type="predicted"/>
<dbReference type="Pfam" id="PF00149">
    <property type="entry name" value="Metallophos"/>
    <property type="match status" value="1"/>
</dbReference>
<evidence type="ECO:0000259" key="1">
    <source>
        <dbReference type="Pfam" id="PF00149"/>
    </source>
</evidence>
<keyword evidence="3" id="KW-1185">Reference proteome</keyword>
<dbReference type="GO" id="GO:0016787">
    <property type="term" value="F:hydrolase activity"/>
    <property type="evidence" value="ECO:0007669"/>
    <property type="project" value="InterPro"/>
</dbReference>
<dbReference type="SUPFAM" id="SSF56300">
    <property type="entry name" value="Metallo-dependent phosphatases"/>
    <property type="match status" value="1"/>
</dbReference>
<organism evidence="2 3">
    <name type="scientific">Sphaerotilus montanus</name>
    <dbReference type="NCBI Taxonomy" id="522889"/>
    <lineage>
        <taxon>Bacteria</taxon>
        <taxon>Pseudomonadati</taxon>
        <taxon>Pseudomonadota</taxon>
        <taxon>Betaproteobacteria</taxon>
        <taxon>Burkholderiales</taxon>
        <taxon>Sphaerotilaceae</taxon>
        <taxon>Sphaerotilus</taxon>
    </lineage>
</organism>
<sequence length="250" mass="27613">MIWLCGDVHGRFEHLIEAVLQLPPEQRPAAVILLGDLQAQQPLEVELATILAHTEVWFIPGNHDTDSDADHDHLFGSALAGRNLHGRVVEIAGVRVAGLGGVFRGQVWMPPNPSEVETARSYVARAGRGNLWRGGLPRRHRSTIFPAEVQALSRQRADVLVTHEAPSCHPHGFQALDALARCLQVRQAFHGHHHDRRDYRPEWPRLGFEAHGVGLRGITALDGQVIRVGELDERRAIRGGYAAPPGCRLP</sequence>
<dbReference type="EMBL" id="JACCFH010000001">
    <property type="protein sequence ID" value="NYG33017.1"/>
    <property type="molecule type" value="Genomic_DNA"/>
</dbReference>
<name>A0A7Y9R134_9BURK</name>
<dbReference type="Gene3D" id="3.60.21.10">
    <property type="match status" value="1"/>
</dbReference>
<evidence type="ECO:0000313" key="3">
    <source>
        <dbReference type="Proteomes" id="UP000518288"/>
    </source>
</evidence>
<gene>
    <name evidence="2" type="ORF">BDD16_002003</name>
</gene>
<dbReference type="Proteomes" id="UP000518288">
    <property type="component" value="Unassembled WGS sequence"/>
</dbReference>
<dbReference type="InterPro" id="IPR004843">
    <property type="entry name" value="Calcineurin-like_PHP"/>
</dbReference>
<dbReference type="RefSeq" id="WP_179633830.1">
    <property type="nucleotide sequence ID" value="NZ_JACCFH010000001.1"/>
</dbReference>
<accession>A0A7Y9R134</accession>
<evidence type="ECO:0000313" key="2">
    <source>
        <dbReference type="EMBL" id="NYG33017.1"/>
    </source>
</evidence>
<dbReference type="InterPro" id="IPR029052">
    <property type="entry name" value="Metallo-depent_PP-like"/>
</dbReference>
<protein>
    <submittedName>
        <fullName evidence="2">Putative phosphodiesterase</fullName>
    </submittedName>
</protein>
<comment type="caution">
    <text evidence="2">The sequence shown here is derived from an EMBL/GenBank/DDBJ whole genome shotgun (WGS) entry which is preliminary data.</text>
</comment>
<dbReference type="AlphaFoldDB" id="A0A7Y9R134"/>
<feature type="domain" description="Calcineurin-like phosphoesterase" evidence="1">
    <location>
        <begin position="2"/>
        <end position="195"/>
    </location>
</feature>